<accession>A0ABP8CZ53</accession>
<proteinExistence type="predicted"/>
<comment type="caution">
    <text evidence="1">The sequence shown here is derived from an EMBL/GenBank/DDBJ whole genome shotgun (WGS) entry which is preliminary data.</text>
</comment>
<reference evidence="2" key="1">
    <citation type="journal article" date="2019" name="Int. J. Syst. Evol. Microbiol.">
        <title>The Global Catalogue of Microorganisms (GCM) 10K type strain sequencing project: providing services to taxonomists for standard genome sequencing and annotation.</title>
        <authorList>
            <consortium name="The Broad Institute Genomics Platform"/>
            <consortium name="The Broad Institute Genome Sequencing Center for Infectious Disease"/>
            <person name="Wu L."/>
            <person name="Ma J."/>
        </authorList>
    </citation>
    <scope>NUCLEOTIDE SEQUENCE [LARGE SCALE GENOMIC DNA]</scope>
    <source>
        <strain evidence="2">JCM 17441</strain>
    </source>
</reference>
<dbReference type="Proteomes" id="UP001500620">
    <property type="component" value="Unassembled WGS sequence"/>
</dbReference>
<keyword evidence="2" id="KW-1185">Reference proteome</keyword>
<evidence type="ECO:0000313" key="1">
    <source>
        <dbReference type="EMBL" id="GAA4245008.1"/>
    </source>
</evidence>
<name>A0ABP8CZ53_9ACTN</name>
<dbReference type="EMBL" id="BAABAT010000002">
    <property type="protein sequence ID" value="GAA4245008.1"/>
    <property type="molecule type" value="Genomic_DNA"/>
</dbReference>
<dbReference type="RefSeq" id="WP_345121788.1">
    <property type="nucleotide sequence ID" value="NZ_BAABAT010000002.1"/>
</dbReference>
<organism evidence="1 2">
    <name type="scientific">Dactylosporangium darangshiense</name>
    <dbReference type="NCBI Taxonomy" id="579108"/>
    <lineage>
        <taxon>Bacteria</taxon>
        <taxon>Bacillati</taxon>
        <taxon>Actinomycetota</taxon>
        <taxon>Actinomycetes</taxon>
        <taxon>Micromonosporales</taxon>
        <taxon>Micromonosporaceae</taxon>
        <taxon>Dactylosporangium</taxon>
    </lineage>
</organism>
<sequence>MTDDDADLETELGRLGLCTGYERNRLVWHLARRGEPIVAHLQRIRRNGPGALRAAALEILVNIVGEAGLHPADLAAAERLVRIKAPVEPFVNLSLCWDTWMCVRGGDQQAILTGLGLTPVRPATFALAASVVADRRDDPDNLVFVTPELNGWTVVAGRWCDPSDDDRAEEVRHLAERLSAEHGAAHAFFITEYSDYSAWLIAEHGRTIRRYSEDDAALALGRPLPVERRHLDALGISASPEELHGNDEMEEELSEFTYACTARTVAAEMSIDIVGGVHRNDAVVRGTGLLARPPGASTTTISPGPYEI</sequence>
<evidence type="ECO:0000313" key="2">
    <source>
        <dbReference type="Proteomes" id="UP001500620"/>
    </source>
</evidence>
<protein>
    <submittedName>
        <fullName evidence="1">Uncharacterized protein</fullName>
    </submittedName>
</protein>
<gene>
    <name evidence="1" type="ORF">GCM10022255_010480</name>
</gene>